<accession>A0A4Q9LS85</accession>
<dbReference type="Proteomes" id="UP000292282">
    <property type="component" value="Unassembled WGS sequence"/>
</dbReference>
<evidence type="ECO:0000313" key="2">
    <source>
        <dbReference type="Proteomes" id="UP000292282"/>
    </source>
</evidence>
<reference evidence="1 2" key="1">
    <citation type="submission" date="2017-12" db="EMBL/GenBank/DDBJ databases">
        <authorList>
            <person name="Pombert J.-F."/>
            <person name="Haag K.L."/>
            <person name="Ebert D."/>
        </authorList>
    </citation>
    <scope>NUCLEOTIDE SEQUENCE [LARGE SCALE GENOMIC DNA]</scope>
    <source>
        <strain evidence="1">IL-G-3</strain>
    </source>
</reference>
<evidence type="ECO:0000313" key="1">
    <source>
        <dbReference type="EMBL" id="TBU10561.1"/>
    </source>
</evidence>
<dbReference type="EMBL" id="PITK01001681">
    <property type="protein sequence ID" value="TBU10561.1"/>
    <property type="molecule type" value="Genomic_DNA"/>
</dbReference>
<sequence length="285" mass="32809">MGVLRPEPADFSKLDDAVRVALVNNKIYLRQRCKERLYLLITELGRGLHSVELQSEHILLQLLDGLENSKEISTKLATILKGFLKVKYRLIEEVTKKSLEEVQFAKLYNEIEKQKLHSKLYNARKNELVSVRNIRPRNEAVFCYIQDRNVFWGVDSVCRHCGKSGKTVDQIATAQKCQVMTIQSGIMKSHSMQKILHNKYADIRLIYKISIEIIPYAIPTNCIYLRILNGFPLSAKELESYQNQKRAANAPFKLSDDRGRGGSTLEELTININQKENIQRCENKV</sequence>
<dbReference type="AlphaFoldDB" id="A0A4Q9LS85"/>
<comment type="caution">
    <text evidence="1">The sequence shown here is derived from an EMBL/GenBank/DDBJ whole genome shotgun (WGS) entry which is preliminary data.</text>
</comment>
<organism evidence="1 2">
    <name type="scientific">Hamiltosporidium tvaerminnensis</name>
    <dbReference type="NCBI Taxonomy" id="1176355"/>
    <lineage>
        <taxon>Eukaryota</taxon>
        <taxon>Fungi</taxon>
        <taxon>Fungi incertae sedis</taxon>
        <taxon>Microsporidia</taxon>
        <taxon>Dubosqiidae</taxon>
        <taxon>Hamiltosporidium</taxon>
    </lineage>
</organism>
<dbReference type="VEuPathDB" id="MicrosporidiaDB:CWI38_1681p0020"/>
<proteinExistence type="predicted"/>
<keyword evidence="2" id="KW-1185">Reference proteome</keyword>
<name>A0A4Q9LS85_9MICR</name>
<protein>
    <submittedName>
        <fullName evidence="1">Uncharacterized protein</fullName>
    </submittedName>
</protein>
<gene>
    <name evidence="1" type="ORF">CWI38_1681p0020</name>
</gene>